<dbReference type="PANTHER" id="PTHR14614:SF132">
    <property type="entry name" value="PROTEIN-LYSINE METHYLTRANSFERASE C42C1.13"/>
    <property type="match status" value="1"/>
</dbReference>
<dbReference type="Gene3D" id="3.40.50.150">
    <property type="entry name" value="Vaccinia Virus protein VP39"/>
    <property type="match status" value="1"/>
</dbReference>
<gene>
    <name evidence="1" type="ORF">WJX73_005953</name>
</gene>
<evidence type="ECO:0000313" key="2">
    <source>
        <dbReference type="Proteomes" id="UP001465755"/>
    </source>
</evidence>
<accession>A0AAW1Q3W3</accession>
<name>A0AAW1Q3W3_9CHLO</name>
<comment type="caution">
    <text evidence="1">The sequence shown here is derived from an EMBL/GenBank/DDBJ whole genome shotgun (WGS) entry which is preliminary data.</text>
</comment>
<proteinExistence type="predicted"/>
<protein>
    <submittedName>
        <fullName evidence="1">Uncharacterized protein</fullName>
    </submittedName>
</protein>
<organism evidence="1 2">
    <name type="scientific">Symbiochloris irregularis</name>
    <dbReference type="NCBI Taxonomy" id="706552"/>
    <lineage>
        <taxon>Eukaryota</taxon>
        <taxon>Viridiplantae</taxon>
        <taxon>Chlorophyta</taxon>
        <taxon>core chlorophytes</taxon>
        <taxon>Trebouxiophyceae</taxon>
        <taxon>Trebouxiales</taxon>
        <taxon>Trebouxiaceae</taxon>
        <taxon>Symbiochloris</taxon>
    </lineage>
</organism>
<dbReference type="InterPro" id="IPR019410">
    <property type="entry name" value="Methyltransf_16"/>
</dbReference>
<dbReference type="Proteomes" id="UP001465755">
    <property type="component" value="Unassembled WGS sequence"/>
</dbReference>
<dbReference type="InterPro" id="IPR029063">
    <property type="entry name" value="SAM-dependent_MTases_sf"/>
</dbReference>
<dbReference type="SUPFAM" id="SSF53335">
    <property type="entry name" value="S-adenosyl-L-methionine-dependent methyltransferases"/>
    <property type="match status" value="1"/>
</dbReference>
<dbReference type="CDD" id="cd02440">
    <property type="entry name" value="AdoMet_MTases"/>
    <property type="match status" value="1"/>
</dbReference>
<dbReference type="EMBL" id="JALJOQ010000001">
    <property type="protein sequence ID" value="KAK9815052.1"/>
    <property type="molecule type" value="Genomic_DNA"/>
</dbReference>
<sequence>MALVPFRVSGPAADQSLQVRTMQLGGYAIRITQDQQASASLQPLQAGHHLSDEDALRRPGERLDGVGFVVWQSAFVLLEYLLRCPPFGQWADVRVVELGSGTGVGGIALVLAGADVLLTDLTHVVPLTSHNVTANCGEQNHRSSVCKYTWGDEVKPLGPQPDLIIGSDVVYQQEYFDDLIDTIWRLSAPHTLTFLAYRVRGRGEDVFRAKLDKKGFAVIALPPTSLHEEYADGQYVILRICKV</sequence>
<dbReference type="PANTHER" id="PTHR14614">
    <property type="entry name" value="HEPATOCELLULAR CARCINOMA-ASSOCIATED ANTIGEN"/>
    <property type="match status" value="1"/>
</dbReference>
<evidence type="ECO:0000313" key="1">
    <source>
        <dbReference type="EMBL" id="KAK9815052.1"/>
    </source>
</evidence>
<reference evidence="1 2" key="1">
    <citation type="journal article" date="2024" name="Nat. Commun.">
        <title>Phylogenomics reveals the evolutionary origins of lichenization in chlorophyte algae.</title>
        <authorList>
            <person name="Puginier C."/>
            <person name="Libourel C."/>
            <person name="Otte J."/>
            <person name="Skaloud P."/>
            <person name="Haon M."/>
            <person name="Grisel S."/>
            <person name="Petersen M."/>
            <person name="Berrin J.G."/>
            <person name="Delaux P.M."/>
            <person name="Dal Grande F."/>
            <person name="Keller J."/>
        </authorList>
    </citation>
    <scope>NUCLEOTIDE SEQUENCE [LARGE SCALE GENOMIC DNA]</scope>
    <source>
        <strain evidence="1 2">SAG 2036</strain>
    </source>
</reference>
<keyword evidence="2" id="KW-1185">Reference proteome</keyword>
<dbReference type="AlphaFoldDB" id="A0AAW1Q3W3"/>
<dbReference type="Pfam" id="PF10294">
    <property type="entry name" value="Methyltransf_16"/>
    <property type="match status" value="1"/>
</dbReference>